<comment type="caution">
    <text evidence="1">The sequence shown here is derived from an EMBL/GenBank/DDBJ whole genome shotgun (WGS) entry which is preliminary data.</text>
</comment>
<dbReference type="Proteomes" id="UP001605036">
    <property type="component" value="Unassembled WGS sequence"/>
</dbReference>
<protein>
    <recommendedName>
        <fullName evidence="3">Cytochrome c oxidase subunit 1</fullName>
    </recommendedName>
</protein>
<accession>A0ABD1XF25</accession>
<gene>
    <name evidence="1" type="ORF">R1flu_026125</name>
</gene>
<evidence type="ECO:0000313" key="2">
    <source>
        <dbReference type="Proteomes" id="UP001605036"/>
    </source>
</evidence>
<dbReference type="AlphaFoldDB" id="A0ABD1XF25"/>
<organism evidence="1 2">
    <name type="scientific">Riccia fluitans</name>
    <dbReference type="NCBI Taxonomy" id="41844"/>
    <lineage>
        <taxon>Eukaryota</taxon>
        <taxon>Viridiplantae</taxon>
        <taxon>Streptophyta</taxon>
        <taxon>Embryophyta</taxon>
        <taxon>Marchantiophyta</taxon>
        <taxon>Marchantiopsida</taxon>
        <taxon>Marchantiidae</taxon>
        <taxon>Marchantiales</taxon>
        <taxon>Ricciaceae</taxon>
        <taxon>Riccia</taxon>
    </lineage>
</organism>
<reference evidence="1 2" key="1">
    <citation type="submission" date="2024-09" db="EMBL/GenBank/DDBJ databases">
        <title>Chromosome-scale assembly of Riccia fluitans.</title>
        <authorList>
            <person name="Paukszto L."/>
            <person name="Sawicki J."/>
            <person name="Karawczyk K."/>
            <person name="Piernik-Szablinska J."/>
            <person name="Szczecinska M."/>
            <person name="Mazdziarz M."/>
        </authorList>
    </citation>
    <scope>NUCLEOTIDE SEQUENCE [LARGE SCALE GENOMIC DNA]</scope>
    <source>
        <strain evidence="1">Rf_01</strain>
        <tissue evidence="1">Aerial parts of the thallus</tissue>
    </source>
</reference>
<keyword evidence="2" id="KW-1185">Reference proteome</keyword>
<evidence type="ECO:0000313" key="1">
    <source>
        <dbReference type="EMBL" id="KAL2607552.1"/>
    </source>
</evidence>
<proteinExistence type="predicted"/>
<sequence>MPAGQGMNTTPPVMYASAPGQGSVFYFTPTKTTKIPGTIVPSVLLVPTSGIGRPTFAFGAGPSRPGMNTFGATGGPTPMPSLFPILPVHNRPAPRSVKRWAVVSPPRPSQPGASPFMSIPNPVRGPTPPSYNPWQNVYPGKGIPRTSLPGLPSVPPVGGFPARSYPMALSPMPVLNGVMSGGYGLTP</sequence>
<dbReference type="EMBL" id="JBHFFA010000008">
    <property type="protein sequence ID" value="KAL2607552.1"/>
    <property type="molecule type" value="Genomic_DNA"/>
</dbReference>
<name>A0ABD1XF25_9MARC</name>
<evidence type="ECO:0008006" key="3">
    <source>
        <dbReference type="Google" id="ProtNLM"/>
    </source>
</evidence>